<dbReference type="AlphaFoldDB" id="A0A9Q0KY73"/>
<sequence length="169" mass="19229">MLMSMDLGKSMLVMVEDSGGVRRGSSMDWGHGGCARYEFVFWFEFRSEFVFSTIESLSISCCTVPLEYCFVVPIHLLRLHQCPSSALLLQISGLYFVIFFCSEVVSMIFAQRHGVYVLYFFLFTSLSCKSMVVLMEDSASQCPPTNSYTLKLLLIHHLKQSFVGNSFEM</sequence>
<feature type="transmembrane region" description="Helical" evidence="1">
    <location>
        <begin position="87"/>
        <end position="110"/>
    </location>
</feature>
<dbReference type="Proteomes" id="UP001141806">
    <property type="component" value="Unassembled WGS sequence"/>
</dbReference>
<gene>
    <name evidence="2" type="ORF">NE237_009221</name>
</gene>
<comment type="caution">
    <text evidence="2">The sequence shown here is derived from an EMBL/GenBank/DDBJ whole genome shotgun (WGS) entry which is preliminary data.</text>
</comment>
<keyword evidence="3" id="KW-1185">Reference proteome</keyword>
<name>A0A9Q0KY73_9MAGN</name>
<evidence type="ECO:0000256" key="1">
    <source>
        <dbReference type="SAM" id="Phobius"/>
    </source>
</evidence>
<keyword evidence="1" id="KW-1133">Transmembrane helix</keyword>
<protein>
    <submittedName>
        <fullName evidence="2">Uncharacterized protein</fullName>
    </submittedName>
</protein>
<organism evidence="2 3">
    <name type="scientific">Protea cynaroides</name>
    <dbReference type="NCBI Taxonomy" id="273540"/>
    <lineage>
        <taxon>Eukaryota</taxon>
        <taxon>Viridiplantae</taxon>
        <taxon>Streptophyta</taxon>
        <taxon>Embryophyta</taxon>
        <taxon>Tracheophyta</taxon>
        <taxon>Spermatophyta</taxon>
        <taxon>Magnoliopsida</taxon>
        <taxon>Proteales</taxon>
        <taxon>Proteaceae</taxon>
        <taxon>Protea</taxon>
    </lineage>
</organism>
<dbReference type="EMBL" id="JAMYWD010000002">
    <property type="protein sequence ID" value="KAJ4978441.1"/>
    <property type="molecule type" value="Genomic_DNA"/>
</dbReference>
<reference evidence="2" key="1">
    <citation type="journal article" date="2023" name="Plant J.">
        <title>The genome of the king protea, Protea cynaroides.</title>
        <authorList>
            <person name="Chang J."/>
            <person name="Duong T.A."/>
            <person name="Schoeman C."/>
            <person name="Ma X."/>
            <person name="Roodt D."/>
            <person name="Barker N."/>
            <person name="Li Z."/>
            <person name="Van de Peer Y."/>
            <person name="Mizrachi E."/>
        </authorList>
    </citation>
    <scope>NUCLEOTIDE SEQUENCE</scope>
    <source>
        <tissue evidence="2">Young leaves</tissue>
    </source>
</reference>
<keyword evidence="1" id="KW-0812">Transmembrane</keyword>
<keyword evidence="1" id="KW-0472">Membrane</keyword>
<evidence type="ECO:0000313" key="3">
    <source>
        <dbReference type="Proteomes" id="UP001141806"/>
    </source>
</evidence>
<proteinExistence type="predicted"/>
<accession>A0A9Q0KY73</accession>
<evidence type="ECO:0000313" key="2">
    <source>
        <dbReference type="EMBL" id="KAJ4978441.1"/>
    </source>
</evidence>
<feature type="transmembrane region" description="Helical" evidence="1">
    <location>
        <begin position="116"/>
        <end position="135"/>
    </location>
</feature>